<dbReference type="EMBL" id="CP059733">
    <property type="protein sequence ID" value="WDE04570.1"/>
    <property type="molecule type" value="Genomic_DNA"/>
</dbReference>
<feature type="signal peptide" evidence="1">
    <location>
        <begin position="1"/>
        <end position="23"/>
    </location>
</feature>
<evidence type="ECO:0000313" key="3">
    <source>
        <dbReference type="Proteomes" id="UP000032352"/>
    </source>
</evidence>
<dbReference type="AlphaFoldDB" id="A0AAE9Z0V4"/>
<evidence type="ECO:0000313" key="2">
    <source>
        <dbReference type="EMBL" id="WDE04570.1"/>
    </source>
</evidence>
<organism evidence="2 3">
    <name type="scientific">Thalassomonas viridans</name>
    <dbReference type="NCBI Taxonomy" id="137584"/>
    <lineage>
        <taxon>Bacteria</taxon>
        <taxon>Pseudomonadati</taxon>
        <taxon>Pseudomonadota</taxon>
        <taxon>Gammaproteobacteria</taxon>
        <taxon>Alteromonadales</taxon>
        <taxon>Colwelliaceae</taxon>
        <taxon>Thalassomonas</taxon>
    </lineage>
</organism>
<feature type="chain" id="PRO_5042297477" evidence="1">
    <location>
        <begin position="24"/>
        <end position="903"/>
    </location>
</feature>
<dbReference type="Proteomes" id="UP000032352">
    <property type="component" value="Chromosome"/>
</dbReference>
<evidence type="ECO:0000256" key="1">
    <source>
        <dbReference type="SAM" id="SignalP"/>
    </source>
</evidence>
<reference evidence="2 3" key="1">
    <citation type="journal article" date="2015" name="Genome Announc.">
        <title>Draft Genome Sequences of Marine Isolates of Thalassomonas viridans and Thalassomonas actiniarum.</title>
        <authorList>
            <person name="Olonade I."/>
            <person name="van Zyl L.J."/>
            <person name="Trindade M."/>
        </authorList>
    </citation>
    <scope>NUCLEOTIDE SEQUENCE [LARGE SCALE GENOMIC DNA]</scope>
    <source>
        <strain evidence="2 3">XOM25</strain>
    </source>
</reference>
<proteinExistence type="predicted"/>
<sequence length="903" mass="100644">MFKQIVSVLLIGVMSFISNFTVASETITYQQGVDDYLGATSVKFGGNRYQDSEAQTHYFRYDGTRRIYNIEHFELGDLSLKGKVESAKLIFYRAGGDVYTGSDIYVRQVQDPDNLGQGYATGWKVGSGFRAGANNESRDDSGRQDVKWRLSDPDSPDDLNADYFQGVLKDLALSPFFTPRQGDKTGALYEVDVTADLVCMQKQLCANQGWALFHSDAGANIQHFTANSNYPESRFRPKLVVTYGAFADELEPLVIESFPYNDTVSGSDNIIELSLLTNESARCKYDTSPVMSFDAMRYQLASQDGLSHSASWPVAAADTRYQLYGKCRDEWGNTTRTPHVFTFMLSDDAGGIKEPPGAGDLLPGLNPAEVWKTLYTTTGQDLTITLGDLMIGGGNNYAYQVAGHASCAASVVGNQCTFNNDRASTELLTVSYSVAGTKASHKIVVVTVEGNGDSAAVYNTSRDYIEPDYGTAPPVKGESRVDPTTGLTITRLTDATEIEDSEDALIVYSRYSPENSSGEYVLIFGANSTTSRVINRKTGELVAVLTDESGSGIGENHEVRWDNSGRHPNRVYYVFGMKFWMIKDVTDPENSRELVKDFSEIFPNSTKIYNDSEGDSSNDSDHWAWMAVHYDFDIGQYLVDSFVHYQISTDTVHTLKPADLAGTNLDSEKSRAAFTFRPNMVEMSPLGTGVILHFAWKFDDSDYGGKGGDYIGTWYDGAHLWPLDFDHVRKAPLKVSCCASHSGWAFDENHREMFISQNNLTDGMDAVYIEGVNAGYDNRIETINQREYGYNSSGFHFGKMPMNRAGWLFMSTYSSNHETWGKNQFMMIQTKPSEQQPVIWRLGHTHTKFSDNGDSNEYRNEAAAAVNMAGNRIYWTSNWGGLLEHREAFMMELPDNWDQRLSE</sequence>
<name>A0AAE9Z0V4_9GAMM</name>
<protein>
    <submittedName>
        <fullName evidence="2">Uncharacterized protein</fullName>
    </submittedName>
</protein>
<accession>A0AAE9Z0V4</accession>
<dbReference type="RefSeq" id="WP_152647132.1">
    <property type="nucleotide sequence ID" value="NZ_CP059733.1"/>
</dbReference>
<keyword evidence="1" id="KW-0732">Signal</keyword>
<dbReference type="KEGG" id="tvd:SG34_025085"/>
<keyword evidence="3" id="KW-1185">Reference proteome</keyword>
<reference evidence="2 3" key="2">
    <citation type="journal article" date="2022" name="Mar. Drugs">
        <title>Bioassay-Guided Fractionation Leads to the Detection of Cholic Acid Generated by the Rare Thalassomonas sp.</title>
        <authorList>
            <person name="Pheiffer F."/>
            <person name="Schneider Y.K."/>
            <person name="Hansen E.H."/>
            <person name="Andersen J.H."/>
            <person name="Isaksson J."/>
            <person name="Busche T."/>
            <person name="R C."/>
            <person name="Kalinowski J."/>
            <person name="Zyl L.V."/>
            <person name="Trindade M."/>
        </authorList>
    </citation>
    <scope>NUCLEOTIDE SEQUENCE [LARGE SCALE GENOMIC DNA]</scope>
    <source>
        <strain evidence="2 3">XOM25</strain>
    </source>
</reference>
<gene>
    <name evidence="2" type="ORF">SG34_025085</name>
</gene>